<accession>A0A1N7K2F0</accession>
<evidence type="ECO:0000313" key="3">
    <source>
        <dbReference type="Proteomes" id="UP000185639"/>
    </source>
</evidence>
<dbReference type="PRINTS" id="PR00081">
    <property type="entry name" value="GDHRDH"/>
</dbReference>
<comment type="similarity">
    <text evidence="1">Belongs to the short-chain dehydrogenases/reductases (SDR) family.</text>
</comment>
<dbReference type="STRING" id="484498.SAMN05421686_102297"/>
<dbReference type="PANTHER" id="PTHR43313:SF1">
    <property type="entry name" value="3BETA-HYDROXYSTEROID DEHYDROGENASE DHS-16"/>
    <property type="match status" value="1"/>
</dbReference>
<dbReference type="GO" id="GO:0008202">
    <property type="term" value="P:steroid metabolic process"/>
    <property type="evidence" value="ECO:0007669"/>
    <property type="project" value="TreeGrafter"/>
</dbReference>
<name>A0A1N7K2F0_9GAMM</name>
<reference evidence="3" key="1">
    <citation type="submission" date="2017-01" db="EMBL/GenBank/DDBJ databases">
        <authorList>
            <person name="Varghese N."/>
            <person name="Submissions S."/>
        </authorList>
    </citation>
    <scope>NUCLEOTIDE SEQUENCE [LARGE SCALE GENOMIC DNA]</scope>
    <source>
        <strain evidence="3">DSM 24913</strain>
    </source>
</reference>
<dbReference type="AlphaFoldDB" id="A0A1N7K2F0"/>
<dbReference type="SUPFAM" id="SSF51735">
    <property type="entry name" value="NAD(P)-binding Rossmann-fold domains"/>
    <property type="match status" value="1"/>
</dbReference>
<evidence type="ECO:0000256" key="1">
    <source>
        <dbReference type="RuleBase" id="RU000363"/>
    </source>
</evidence>
<dbReference type="Proteomes" id="UP000185639">
    <property type="component" value="Unassembled WGS sequence"/>
</dbReference>
<dbReference type="RefSeq" id="WP_076514428.1">
    <property type="nucleotide sequence ID" value="NZ_FTOH01000002.1"/>
</dbReference>
<dbReference type="InterPro" id="IPR002347">
    <property type="entry name" value="SDR_fam"/>
</dbReference>
<dbReference type="GO" id="GO:0016491">
    <property type="term" value="F:oxidoreductase activity"/>
    <property type="evidence" value="ECO:0007669"/>
    <property type="project" value="TreeGrafter"/>
</dbReference>
<dbReference type="PANTHER" id="PTHR43313">
    <property type="entry name" value="SHORT-CHAIN DEHYDROGENASE/REDUCTASE FAMILY 9C"/>
    <property type="match status" value="1"/>
</dbReference>
<sequence length="278" mass="30802">MAIVITGASTGIGFSLAEQLAGQGYTVFAGARKQEDLNRLGDAHANIRPVALDVCNPEQVNALVELLRNENIKVDALINNAGVAVIGPLEIQSDDDLQWQMETNLIGTARMIRSLLPFLRETRGRIINVSSTSGLVAWPFAGAYVASKYAIEGLSDVLRVELRRFGIETILINPGAVATPLWEKTFSAVHEKLARQPEEIRKFYEADSKRSEDAVRKSVDKAVKPEVVVNTVLEALAAKKPKPRYLVGPSAKIQWWMRVLLSTQWFDKLKYKIVYGDN</sequence>
<gene>
    <name evidence="2" type="ORF">SAMN05421686_102297</name>
</gene>
<dbReference type="InterPro" id="IPR036291">
    <property type="entry name" value="NAD(P)-bd_dom_sf"/>
</dbReference>
<proteinExistence type="inferred from homology"/>
<evidence type="ECO:0000313" key="2">
    <source>
        <dbReference type="EMBL" id="SIS55716.1"/>
    </source>
</evidence>
<dbReference type="PROSITE" id="PS00061">
    <property type="entry name" value="ADH_SHORT"/>
    <property type="match status" value="1"/>
</dbReference>
<dbReference type="Pfam" id="PF00106">
    <property type="entry name" value="adh_short"/>
    <property type="match status" value="1"/>
</dbReference>
<keyword evidence="3" id="KW-1185">Reference proteome</keyword>
<dbReference type="OrthoDB" id="9775296at2"/>
<dbReference type="PRINTS" id="PR00080">
    <property type="entry name" value="SDRFAMILY"/>
</dbReference>
<organism evidence="2 3">
    <name type="scientific">Thalassolituus maritimus</name>
    <dbReference type="NCBI Taxonomy" id="484498"/>
    <lineage>
        <taxon>Bacteria</taxon>
        <taxon>Pseudomonadati</taxon>
        <taxon>Pseudomonadota</taxon>
        <taxon>Gammaproteobacteria</taxon>
        <taxon>Oceanospirillales</taxon>
        <taxon>Oceanospirillaceae</taxon>
        <taxon>Thalassolituus</taxon>
    </lineage>
</organism>
<dbReference type="InterPro" id="IPR020904">
    <property type="entry name" value="Sc_DH/Rdtase_CS"/>
</dbReference>
<dbReference type="Gene3D" id="3.40.50.720">
    <property type="entry name" value="NAD(P)-binding Rossmann-like Domain"/>
    <property type="match status" value="1"/>
</dbReference>
<protein>
    <submittedName>
        <fullName evidence="2">Short-chain dehydrogenase</fullName>
    </submittedName>
</protein>
<dbReference type="CDD" id="cd05374">
    <property type="entry name" value="17beta-HSD-like_SDR_c"/>
    <property type="match status" value="1"/>
</dbReference>
<dbReference type="EMBL" id="FTOH01000002">
    <property type="protein sequence ID" value="SIS55716.1"/>
    <property type="molecule type" value="Genomic_DNA"/>
</dbReference>